<dbReference type="HAMAP" id="MF_00135">
    <property type="entry name" value="PRAI"/>
    <property type="match status" value="1"/>
</dbReference>
<keyword evidence="7 10" id="KW-0822">Tryptophan biosynthesis</keyword>
<keyword evidence="9 10" id="KW-0413">Isomerase</keyword>
<keyword evidence="8 10" id="KW-0057">Aromatic amino acid biosynthesis</keyword>
<dbReference type="EMBL" id="CP046457">
    <property type="protein sequence ID" value="QGU00091.1"/>
    <property type="molecule type" value="Genomic_DNA"/>
</dbReference>
<keyword evidence="6 10" id="KW-0028">Amino-acid biosynthesis</keyword>
<organism evidence="12 13">
    <name type="scientific">Candidatus Syntrophocurvum alkaliphilum</name>
    <dbReference type="NCBI Taxonomy" id="2293317"/>
    <lineage>
        <taxon>Bacteria</taxon>
        <taxon>Bacillati</taxon>
        <taxon>Bacillota</taxon>
        <taxon>Clostridia</taxon>
        <taxon>Eubacteriales</taxon>
        <taxon>Syntrophomonadaceae</taxon>
        <taxon>Candidatus Syntrophocurvum</taxon>
    </lineage>
</organism>
<evidence type="ECO:0000313" key="13">
    <source>
        <dbReference type="Proteomes" id="UP000426444"/>
    </source>
</evidence>
<name>A0A6I6DIM8_9FIRM</name>
<evidence type="ECO:0000256" key="4">
    <source>
        <dbReference type="ARBA" id="ARBA00012572"/>
    </source>
</evidence>
<dbReference type="AlphaFoldDB" id="A0A6I6DIM8"/>
<dbReference type="UniPathway" id="UPA00035">
    <property type="reaction ID" value="UER00042"/>
</dbReference>
<evidence type="ECO:0000256" key="8">
    <source>
        <dbReference type="ARBA" id="ARBA00023141"/>
    </source>
</evidence>
<comment type="pathway">
    <text evidence="2 10">Amino-acid biosynthesis; L-tryptophan biosynthesis; L-tryptophan from chorismate: step 3/5.</text>
</comment>
<comment type="similarity">
    <text evidence="3 10">Belongs to the TrpF family.</text>
</comment>
<protein>
    <recommendedName>
        <fullName evidence="5 10">N-(5'-phosphoribosyl)anthranilate isomerase</fullName>
        <shortName evidence="10">PRAI</shortName>
        <ecNumber evidence="4 10">5.3.1.24</ecNumber>
    </recommendedName>
</protein>
<dbReference type="InterPro" id="IPR013785">
    <property type="entry name" value="Aldolase_TIM"/>
</dbReference>
<keyword evidence="13" id="KW-1185">Reference proteome</keyword>
<dbReference type="PANTHER" id="PTHR42894">
    <property type="entry name" value="N-(5'-PHOSPHORIBOSYL)ANTHRANILATE ISOMERASE"/>
    <property type="match status" value="1"/>
</dbReference>
<dbReference type="InterPro" id="IPR044643">
    <property type="entry name" value="TrpF_fam"/>
</dbReference>
<dbReference type="PANTHER" id="PTHR42894:SF1">
    <property type="entry name" value="N-(5'-PHOSPHORIBOSYL)ANTHRANILATE ISOMERASE"/>
    <property type="match status" value="1"/>
</dbReference>
<reference evidence="13" key="1">
    <citation type="journal article" date="2019" name="Microbiology">
        <title>Complete Genome Sequence of an Uncultured Bacterium of the Candidate Phylum Bipolaricaulota.</title>
        <authorList>
            <person name="Kadnikov V.V."/>
            <person name="Mardanov A.V."/>
            <person name="Beletsky A.V."/>
            <person name="Frank Y.A."/>
            <person name="Karnachuk O.V."/>
            <person name="Ravin N.V."/>
        </authorList>
    </citation>
    <scope>NUCLEOTIDE SEQUENCE [LARGE SCALE GENOMIC DNA]</scope>
</reference>
<dbReference type="InterPro" id="IPR001240">
    <property type="entry name" value="PRAI_dom"/>
</dbReference>
<dbReference type="GO" id="GO:0004640">
    <property type="term" value="F:phosphoribosylanthranilate isomerase activity"/>
    <property type="evidence" value="ECO:0007669"/>
    <property type="project" value="UniProtKB-UniRule"/>
</dbReference>
<dbReference type="EC" id="5.3.1.24" evidence="4 10"/>
<dbReference type="GO" id="GO:0000162">
    <property type="term" value="P:L-tryptophan biosynthetic process"/>
    <property type="evidence" value="ECO:0007669"/>
    <property type="project" value="UniProtKB-UniRule"/>
</dbReference>
<dbReference type="Gene3D" id="3.20.20.70">
    <property type="entry name" value="Aldolase class I"/>
    <property type="match status" value="1"/>
</dbReference>
<evidence type="ECO:0000256" key="9">
    <source>
        <dbReference type="ARBA" id="ARBA00023235"/>
    </source>
</evidence>
<dbReference type="OrthoDB" id="9786954at2"/>
<evidence type="ECO:0000256" key="10">
    <source>
        <dbReference type="HAMAP-Rule" id="MF_00135"/>
    </source>
</evidence>
<dbReference type="FunFam" id="3.20.20.70:FF:000075">
    <property type="entry name" value="Tryptophan biosynthesis protein TRP1"/>
    <property type="match status" value="1"/>
</dbReference>
<dbReference type="InterPro" id="IPR011060">
    <property type="entry name" value="RibuloseP-bd_barrel"/>
</dbReference>
<evidence type="ECO:0000313" key="12">
    <source>
        <dbReference type="EMBL" id="QGU00091.1"/>
    </source>
</evidence>
<proteinExistence type="inferred from homology"/>
<evidence type="ECO:0000256" key="5">
    <source>
        <dbReference type="ARBA" id="ARBA00022272"/>
    </source>
</evidence>
<dbReference type="KEGG" id="salq:SYNTR_1497"/>
<evidence type="ECO:0000256" key="7">
    <source>
        <dbReference type="ARBA" id="ARBA00022822"/>
    </source>
</evidence>
<gene>
    <name evidence="10" type="primary">trpF</name>
    <name evidence="12" type="ORF">SYNTR_1497</name>
</gene>
<evidence type="ECO:0000256" key="3">
    <source>
        <dbReference type="ARBA" id="ARBA00007571"/>
    </source>
</evidence>
<evidence type="ECO:0000256" key="2">
    <source>
        <dbReference type="ARBA" id="ARBA00004664"/>
    </source>
</evidence>
<evidence type="ECO:0000256" key="1">
    <source>
        <dbReference type="ARBA" id="ARBA00001164"/>
    </source>
</evidence>
<sequence length="205" mass="22805">MTKIKICGITCYEDALKAKKAGAWAIGEIFAPSSRRITIEKAAFINHKIGDGIAKVGVFVNESIDNVNTVAKECNLDFVQLHGDENKDYVKELNIPVIKAFAVNKKITPLDLKDWSVFAYLFDTYSLNKRGGTGKTFDWSLIEDIISCYRVIIAGGLTPTNIGYVVKKFKPYAVDVSSGVESIQGIKDTQRIDEFIFKVKEAQKL</sequence>
<comment type="catalytic activity">
    <reaction evidence="1 10">
        <text>N-(5-phospho-beta-D-ribosyl)anthranilate = 1-(2-carboxyphenylamino)-1-deoxy-D-ribulose 5-phosphate</text>
        <dbReference type="Rhea" id="RHEA:21540"/>
        <dbReference type="ChEBI" id="CHEBI:18277"/>
        <dbReference type="ChEBI" id="CHEBI:58613"/>
        <dbReference type="EC" id="5.3.1.24"/>
    </reaction>
</comment>
<feature type="domain" description="N-(5'phosphoribosyl) anthranilate isomerase (PRAI)" evidence="11">
    <location>
        <begin position="4"/>
        <end position="196"/>
    </location>
</feature>
<dbReference type="SUPFAM" id="SSF51366">
    <property type="entry name" value="Ribulose-phoshate binding barrel"/>
    <property type="match status" value="1"/>
</dbReference>
<evidence type="ECO:0000256" key="6">
    <source>
        <dbReference type="ARBA" id="ARBA00022605"/>
    </source>
</evidence>
<dbReference type="Pfam" id="PF00697">
    <property type="entry name" value="PRAI"/>
    <property type="match status" value="1"/>
</dbReference>
<accession>A0A6I6DIM8</accession>
<dbReference type="CDD" id="cd00405">
    <property type="entry name" value="PRAI"/>
    <property type="match status" value="1"/>
</dbReference>
<dbReference type="Proteomes" id="UP000426444">
    <property type="component" value="Chromosome"/>
</dbReference>
<dbReference type="RefSeq" id="WP_156203914.1">
    <property type="nucleotide sequence ID" value="NZ_CP046457.1"/>
</dbReference>
<evidence type="ECO:0000259" key="11">
    <source>
        <dbReference type="Pfam" id="PF00697"/>
    </source>
</evidence>